<gene>
    <name evidence="3" type="primary">Aste57867_21204</name>
    <name evidence="2" type="ORF">As57867_021136</name>
    <name evidence="3" type="ORF">ASTE57867_21204</name>
</gene>
<dbReference type="EMBL" id="CAADRA010006987">
    <property type="protein sequence ID" value="VFT97877.1"/>
    <property type="molecule type" value="Genomic_DNA"/>
</dbReference>
<keyword evidence="1" id="KW-1133">Transmembrane helix</keyword>
<accession>A0A485LGX2</accession>
<evidence type="ECO:0000313" key="4">
    <source>
        <dbReference type="Proteomes" id="UP000332933"/>
    </source>
</evidence>
<feature type="transmembrane region" description="Helical" evidence="1">
    <location>
        <begin position="221"/>
        <end position="243"/>
    </location>
</feature>
<feature type="transmembrane region" description="Helical" evidence="1">
    <location>
        <begin position="53"/>
        <end position="72"/>
    </location>
</feature>
<sequence length="265" mass="29508">MIPLGVPSKTWQEDQVPYVVVVAFSVAVVNHYQVSIINIYLPDDAPVHCTLQPIAVANALAVIGLIFGFSYGVCAFPIVFMLFLVWMPLWFLLAATMANRILPRFWSYQHLQVQFTQTQRLAGIAKLSMMPLFMAIASVAMMVIAVGFVSISNSYHPHEEAAIAMEVGLLVLTHGLHAVIPWLRSQVFKFPLRSTTKFIHFQTELIIASFLHLAFPRLQGVLKLALILVTEVAQTVLSLLFLFNPFVDLMLHPDAHGSKLLVALS</sequence>
<keyword evidence="1" id="KW-0812">Transmembrane</keyword>
<feature type="transmembrane region" description="Helical" evidence="1">
    <location>
        <begin position="78"/>
        <end position="98"/>
    </location>
</feature>
<evidence type="ECO:0000313" key="3">
    <source>
        <dbReference type="EMBL" id="VFT97877.1"/>
    </source>
</evidence>
<dbReference type="AlphaFoldDB" id="A0A485LGX2"/>
<evidence type="ECO:0000256" key="1">
    <source>
        <dbReference type="SAM" id="Phobius"/>
    </source>
</evidence>
<feature type="transmembrane region" description="Helical" evidence="1">
    <location>
        <begin position="130"/>
        <end position="151"/>
    </location>
</feature>
<keyword evidence="4" id="KW-1185">Reference proteome</keyword>
<name>A0A485LGX2_9STRA</name>
<keyword evidence="1" id="KW-0472">Membrane</keyword>
<feature type="transmembrane region" description="Helical" evidence="1">
    <location>
        <begin position="163"/>
        <end position="183"/>
    </location>
</feature>
<organism evidence="3 4">
    <name type="scientific">Aphanomyces stellatus</name>
    <dbReference type="NCBI Taxonomy" id="120398"/>
    <lineage>
        <taxon>Eukaryota</taxon>
        <taxon>Sar</taxon>
        <taxon>Stramenopiles</taxon>
        <taxon>Oomycota</taxon>
        <taxon>Saprolegniomycetes</taxon>
        <taxon>Saprolegniales</taxon>
        <taxon>Verrucalvaceae</taxon>
        <taxon>Aphanomyces</taxon>
    </lineage>
</organism>
<proteinExistence type="predicted"/>
<reference evidence="3 4" key="1">
    <citation type="submission" date="2019-03" db="EMBL/GenBank/DDBJ databases">
        <authorList>
            <person name="Gaulin E."/>
            <person name="Dumas B."/>
        </authorList>
    </citation>
    <scope>NUCLEOTIDE SEQUENCE [LARGE SCALE GENOMIC DNA]</scope>
    <source>
        <strain evidence="3">CBS 568.67</strain>
    </source>
</reference>
<dbReference type="EMBL" id="VJMH01006961">
    <property type="protein sequence ID" value="KAF0687021.1"/>
    <property type="molecule type" value="Genomic_DNA"/>
</dbReference>
<evidence type="ECO:0000313" key="2">
    <source>
        <dbReference type="EMBL" id="KAF0687021.1"/>
    </source>
</evidence>
<reference evidence="2" key="2">
    <citation type="submission" date="2019-06" db="EMBL/GenBank/DDBJ databases">
        <title>Genomics analysis of Aphanomyces spp. identifies a new class of oomycete effector associated with host adaptation.</title>
        <authorList>
            <person name="Gaulin E."/>
        </authorList>
    </citation>
    <scope>NUCLEOTIDE SEQUENCE</scope>
    <source>
        <strain evidence="2">CBS 578.67</strain>
    </source>
</reference>
<feature type="transmembrane region" description="Helical" evidence="1">
    <location>
        <begin position="16"/>
        <end position="41"/>
    </location>
</feature>
<dbReference type="Proteomes" id="UP000332933">
    <property type="component" value="Unassembled WGS sequence"/>
</dbReference>
<protein>
    <submittedName>
        <fullName evidence="3">Aste57867_21204 protein</fullName>
    </submittedName>
</protein>